<dbReference type="Proteomes" id="UP000478052">
    <property type="component" value="Unassembled WGS sequence"/>
</dbReference>
<evidence type="ECO:0000313" key="1">
    <source>
        <dbReference type="EMBL" id="KAF0690923.1"/>
    </source>
</evidence>
<dbReference type="AlphaFoldDB" id="A0A6G0VJE6"/>
<protein>
    <submittedName>
        <fullName evidence="1">NOF-FB transposable element protein</fullName>
    </submittedName>
</protein>
<name>A0A6G0VJE6_APHCR</name>
<dbReference type="EMBL" id="VUJU01016125">
    <property type="protein sequence ID" value="KAF0690923.1"/>
    <property type="molecule type" value="Genomic_DNA"/>
</dbReference>
<sequence>IAVATNAIWAQISAHLENKISLSAIHTLVFKNRSDDSNNFDEDLPKRKAHVYQHGNNFVTVIGRCSVCSSHFKGVILNQPSDNA</sequence>
<keyword evidence="2" id="KW-1185">Reference proteome</keyword>
<accession>A0A6G0VJE6</accession>
<dbReference type="OrthoDB" id="6641374at2759"/>
<evidence type="ECO:0000313" key="2">
    <source>
        <dbReference type="Proteomes" id="UP000478052"/>
    </source>
</evidence>
<organism evidence="1 2">
    <name type="scientific">Aphis craccivora</name>
    <name type="common">Cowpea aphid</name>
    <dbReference type="NCBI Taxonomy" id="307492"/>
    <lineage>
        <taxon>Eukaryota</taxon>
        <taxon>Metazoa</taxon>
        <taxon>Ecdysozoa</taxon>
        <taxon>Arthropoda</taxon>
        <taxon>Hexapoda</taxon>
        <taxon>Insecta</taxon>
        <taxon>Pterygota</taxon>
        <taxon>Neoptera</taxon>
        <taxon>Paraneoptera</taxon>
        <taxon>Hemiptera</taxon>
        <taxon>Sternorrhyncha</taxon>
        <taxon>Aphidomorpha</taxon>
        <taxon>Aphidoidea</taxon>
        <taxon>Aphididae</taxon>
        <taxon>Aphidini</taxon>
        <taxon>Aphis</taxon>
        <taxon>Aphis</taxon>
    </lineage>
</organism>
<feature type="non-terminal residue" evidence="1">
    <location>
        <position position="1"/>
    </location>
</feature>
<proteinExistence type="predicted"/>
<reference evidence="1 2" key="1">
    <citation type="submission" date="2019-08" db="EMBL/GenBank/DDBJ databases">
        <title>Whole genome of Aphis craccivora.</title>
        <authorList>
            <person name="Voronova N.V."/>
            <person name="Shulinski R.S."/>
            <person name="Bandarenka Y.V."/>
            <person name="Zhorov D.G."/>
            <person name="Warner D."/>
        </authorList>
    </citation>
    <scope>NUCLEOTIDE SEQUENCE [LARGE SCALE GENOMIC DNA]</scope>
    <source>
        <strain evidence="1">180601</strain>
        <tissue evidence="1">Whole Body</tissue>
    </source>
</reference>
<feature type="non-terminal residue" evidence="1">
    <location>
        <position position="84"/>
    </location>
</feature>
<comment type="caution">
    <text evidence="1">The sequence shown here is derived from an EMBL/GenBank/DDBJ whole genome shotgun (WGS) entry which is preliminary data.</text>
</comment>
<gene>
    <name evidence="1" type="ORF">FWK35_00036969</name>
</gene>